<dbReference type="Pfam" id="PF22818">
    <property type="entry name" value="ApeI-like"/>
    <property type="match status" value="1"/>
</dbReference>
<gene>
    <name evidence="2" type="ORF">EER27_10785</name>
</gene>
<keyword evidence="3" id="KW-1185">Reference proteome</keyword>
<name>A0A3M8SWK3_9GAMM</name>
<proteinExistence type="predicted"/>
<feature type="domain" description="ApeI dehydratase-like" evidence="1">
    <location>
        <begin position="2"/>
        <end position="91"/>
    </location>
</feature>
<dbReference type="AlphaFoldDB" id="A0A3M8SWK3"/>
<reference evidence="2 3" key="1">
    <citation type="submission" date="2018-11" db="EMBL/GenBank/DDBJ databases">
        <title>Lysobacter cryohumiis sp. nov., isolated from soil in the Tianshan Mountains, Xinjiang, China.</title>
        <authorList>
            <person name="Luo Y."/>
            <person name="Sheng H."/>
        </authorList>
    </citation>
    <scope>NUCLEOTIDE SEQUENCE [LARGE SCALE GENOMIC DNA]</scope>
    <source>
        <strain evidence="2 3">ZS60</strain>
    </source>
</reference>
<protein>
    <recommendedName>
        <fullName evidence="1">ApeI dehydratase-like domain-containing protein</fullName>
    </recommendedName>
</protein>
<evidence type="ECO:0000313" key="3">
    <source>
        <dbReference type="Proteomes" id="UP000267049"/>
    </source>
</evidence>
<dbReference type="SUPFAM" id="SSF54637">
    <property type="entry name" value="Thioesterase/thiol ester dehydrase-isomerase"/>
    <property type="match status" value="1"/>
</dbReference>
<accession>A0A3M8SWK3</accession>
<dbReference type="RefSeq" id="WP_123088093.1">
    <property type="nucleotide sequence ID" value="NZ_RIBS01000004.1"/>
</dbReference>
<comment type="caution">
    <text evidence="2">The sequence shown here is derived from an EMBL/GenBank/DDBJ whole genome shotgun (WGS) entry which is preliminary data.</text>
</comment>
<dbReference type="Gene3D" id="3.10.129.10">
    <property type="entry name" value="Hotdog Thioesterase"/>
    <property type="match status" value="1"/>
</dbReference>
<dbReference type="OrthoDB" id="9812842at2"/>
<dbReference type="InterPro" id="IPR054545">
    <property type="entry name" value="ApeI-like"/>
</dbReference>
<dbReference type="InterPro" id="IPR029069">
    <property type="entry name" value="HotDog_dom_sf"/>
</dbReference>
<dbReference type="Proteomes" id="UP000267049">
    <property type="component" value="Unassembled WGS sequence"/>
</dbReference>
<evidence type="ECO:0000313" key="2">
    <source>
        <dbReference type="EMBL" id="RNF83836.1"/>
    </source>
</evidence>
<evidence type="ECO:0000259" key="1">
    <source>
        <dbReference type="Pfam" id="PF22818"/>
    </source>
</evidence>
<sequence>MQFTVPADHPCLPGHFPGRPLVPGVVVLDRVLAAVEAATGRPIETLGLPQVKFLLPLLPGESARVELQSDATTPLRWRFRVLRGDDLLASGEVVIDAGRPADGCGAGA</sequence>
<organism evidence="2 3">
    <name type="scientific">Montanilutibacter psychrotolerans</name>
    <dbReference type="NCBI Taxonomy" id="1327343"/>
    <lineage>
        <taxon>Bacteria</taxon>
        <taxon>Pseudomonadati</taxon>
        <taxon>Pseudomonadota</taxon>
        <taxon>Gammaproteobacteria</taxon>
        <taxon>Lysobacterales</taxon>
        <taxon>Lysobacteraceae</taxon>
        <taxon>Montanilutibacter</taxon>
    </lineage>
</organism>
<dbReference type="EMBL" id="RIBS01000004">
    <property type="protein sequence ID" value="RNF83836.1"/>
    <property type="molecule type" value="Genomic_DNA"/>
</dbReference>